<comment type="caution">
    <text evidence="2">The sequence shown here is derived from an EMBL/GenBank/DDBJ whole genome shotgun (WGS) entry which is preliminary data.</text>
</comment>
<evidence type="ECO:0000313" key="3">
    <source>
        <dbReference type="Proteomes" id="UP001314170"/>
    </source>
</evidence>
<proteinExistence type="predicted"/>
<evidence type="ECO:0000313" key="2">
    <source>
        <dbReference type="EMBL" id="CAK7326933.1"/>
    </source>
</evidence>
<gene>
    <name evidence="2" type="ORF">DCAF_LOCUS4639</name>
</gene>
<feature type="region of interest" description="Disordered" evidence="1">
    <location>
        <begin position="1"/>
        <end position="78"/>
    </location>
</feature>
<feature type="compositionally biased region" description="Basic and acidic residues" evidence="1">
    <location>
        <begin position="21"/>
        <end position="35"/>
    </location>
</feature>
<feature type="compositionally biased region" description="Basic and acidic residues" evidence="1">
    <location>
        <begin position="43"/>
        <end position="69"/>
    </location>
</feature>
<dbReference type="AlphaFoldDB" id="A0AAV1R0N6"/>
<organism evidence="2 3">
    <name type="scientific">Dovyalis caffra</name>
    <dbReference type="NCBI Taxonomy" id="77055"/>
    <lineage>
        <taxon>Eukaryota</taxon>
        <taxon>Viridiplantae</taxon>
        <taxon>Streptophyta</taxon>
        <taxon>Embryophyta</taxon>
        <taxon>Tracheophyta</taxon>
        <taxon>Spermatophyta</taxon>
        <taxon>Magnoliopsida</taxon>
        <taxon>eudicotyledons</taxon>
        <taxon>Gunneridae</taxon>
        <taxon>Pentapetalae</taxon>
        <taxon>rosids</taxon>
        <taxon>fabids</taxon>
        <taxon>Malpighiales</taxon>
        <taxon>Salicaceae</taxon>
        <taxon>Flacourtieae</taxon>
        <taxon>Dovyalis</taxon>
    </lineage>
</organism>
<dbReference type="PANTHER" id="PTHR36756:SF1">
    <property type="entry name" value="EXPRESSED PROTEIN"/>
    <property type="match status" value="1"/>
</dbReference>
<keyword evidence="3" id="KW-1185">Reference proteome</keyword>
<dbReference type="Proteomes" id="UP001314170">
    <property type="component" value="Unassembled WGS sequence"/>
</dbReference>
<dbReference type="EMBL" id="CAWUPB010000851">
    <property type="protein sequence ID" value="CAK7326933.1"/>
    <property type="molecule type" value="Genomic_DNA"/>
</dbReference>
<name>A0AAV1R0N6_9ROSI</name>
<accession>A0AAV1R0N6</accession>
<evidence type="ECO:0000256" key="1">
    <source>
        <dbReference type="SAM" id="MobiDB-lite"/>
    </source>
</evidence>
<protein>
    <submittedName>
        <fullName evidence="2">Uncharacterized protein</fullName>
    </submittedName>
</protein>
<reference evidence="2 3" key="1">
    <citation type="submission" date="2024-01" db="EMBL/GenBank/DDBJ databases">
        <authorList>
            <person name="Waweru B."/>
        </authorList>
    </citation>
    <scope>NUCLEOTIDE SEQUENCE [LARGE SCALE GENOMIC DNA]</scope>
</reference>
<sequence length="341" mass="38831">MVDESTRRLPNWMLGASVTADIDKKKKEEKRHSDDTTEPEEEGEKRNLAKNSKLEAKGRKSNQDTDNKELNAGFDNVINKKTTNRLGRKRKAKSKAEIKAEEEEAELTVEDLVSIAEEYVEADEDSRRKQASIRECKLQRQLQTTASSKNDLEESLIVPDDKHISASCETTASYSSTMNLVGEQSLISTTRAGDPAHDMLDLFLGPLLKKPMEKEKSTEFIAKDMDFTYELKKKSQNDVGEEMVPPMVKKKSSLKDKNIGSKLSRKIRHVNIPGTMRFHDKHKIACHLKFQALGNPTSLIPNATSECIGVWHKDFLEGYWQIECECTLNDWLQIELRDRAF</sequence>
<dbReference type="PANTHER" id="PTHR36756">
    <property type="entry name" value="EXPRESSED PROTEIN"/>
    <property type="match status" value="1"/>
</dbReference>